<sequence length="416" mass="46271">MGLLNRLLWPQQEVVIPSYEQGEKEDCIDLQIRSLLYMFKRCQIVTSKPFSDTSMLLKDSSNLPVSGERGGGGGGKVVLNRENEKLDLLYNKAKFDRLLYGSDEHRILIDWTKNKFRSLCILSGRPSELTSLPKFDTDHYSFTILSADSPDQDYIETLAKSDIYYEHHACIGIDTRRKIVQKALEIARTGQSPTKVLNKDDRALVIRYYLNKLATEVQVDRLYRGSLKAKEMEQKRSRSPVRTPVKESTGTGAGGGEGKSLRKMKSTPAINCPSSPPKSSFVTTRSPRSSQGETSPRGRSPSQSPSHSSHSPLHSNSHSQSPTRPHLQTPSQSPTRAKVSDGGPSSPPRLRASQSRLGLRTKASASNLGSAFNKVPDLRADKTDLCEEDRKALLSQARIAVKMKLDRDRRVLYSSA</sequence>
<reference evidence="2" key="1">
    <citation type="submission" date="2014-02" db="EMBL/GenBank/DDBJ databases">
        <authorList>
            <person name="Genoscope - CEA"/>
        </authorList>
    </citation>
    <scope>NUCLEOTIDE SEQUENCE</scope>
    <source>
        <strain evidence="2">LS3</strain>
    </source>
</reference>
<organism evidence="2">
    <name type="scientific">Blastobotrys adeninivorans</name>
    <name type="common">Yeast</name>
    <name type="synonym">Arxula adeninivorans</name>
    <dbReference type="NCBI Taxonomy" id="409370"/>
    <lineage>
        <taxon>Eukaryota</taxon>
        <taxon>Fungi</taxon>
        <taxon>Dikarya</taxon>
        <taxon>Ascomycota</taxon>
        <taxon>Saccharomycotina</taxon>
        <taxon>Dipodascomycetes</taxon>
        <taxon>Dipodascales</taxon>
        <taxon>Trichomonascaceae</taxon>
        <taxon>Blastobotrys</taxon>
    </lineage>
</organism>
<feature type="compositionally biased region" description="Polar residues" evidence="1">
    <location>
        <begin position="326"/>
        <end position="335"/>
    </location>
</feature>
<accession>A0A060SXR9</accession>
<reference evidence="2" key="2">
    <citation type="submission" date="2014-06" db="EMBL/GenBank/DDBJ databases">
        <title>The complete genome of Blastobotrys (Arxula) adeninivorans LS3 - a yeast of biotechnological interest.</title>
        <authorList>
            <person name="Kunze G."/>
            <person name="Gaillardin C."/>
            <person name="Czernicka M."/>
            <person name="Durrens P."/>
            <person name="Martin T."/>
            <person name="Boer E."/>
            <person name="Gabaldon T."/>
            <person name="Cruz J."/>
            <person name="Talla E."/>
            <person name="Marck C."/>
            <person name="Goffeau A."/>
            <person name="Barbe V."/>
            <person name="Baret P."/>
            <person name="Baronian K."/>
            <person name="Beier S."/>
            <person name="Bleykasten C."/>
            <person name="Bode R."/>
            <person name="Casaregola S."/>
            <person name="Despons L."/>
            <person name="Fairhead C."/>
            <person name="Giersberg M."/>
            <person name="Gierski P."/>
            <person name="Hahnel U."/>
            <person name="Hartmann A."/>
            <person name="Jankowska D."/>
            <person name="Jubin C."/>
            <person name="Jung P."/>
            <person name="Lafontaine I."/>
            <person name="Leh-Louis V."/>
            <person name="Lemaire M."/>
            <person name="Marcet-Houben M."/>
            <person name="Mascher M."/>
            <person name="Morel G."/>
            <person name="Richard G.-F."/>
            <person name="Riechen J."/>
            <person name="Sacerdot C."/>
            <person name="Sarkar A."/>
            <person name="Savel G."/>
            <person name="Schacherer J."/>
            <person name="Sherman D."/>
            <person name="Straub M.-L."/>
            <person name="Stein N."/>
            <person name="Thierry A."/>
            <person name="Trautwein-Schult A."/>
            <person name="Westhof E."/>
            <person name="Worch S."/>
            <person name="Dujon B."/>
            <person name="Souciet J.-L."/>
            <person name="Wincker P."/>
            <person name="Scholz U."/>
            <person name="Neuveglise N."/>
        </authorList>
    </citation>
    <scope>NUCLEOTIDE SEQUENCE</scope>
    <source>
        <strain evidence="2">LS3</strain>
    </source>
</reference>
<feature type="region of interest" description="Disordered" evidence="1">
    <location>
        <begin position="229"/>
        <end position="358"/>
    </location>
</feature>
<dbReference type="PhylomeDB" id="A0A060SXR9"/>
<evidence type="ECO:0000313" key="2">
    <source>
        <dbReference type="EMBL" id="CDP33533.1"/>
    </source>
</evidence>
<dbReference type="InterPro" id="IPR035189">
    <property type="entry name" value="Std1/Mth1"/>
</dbReference>
<protein>
    <submittedName>
        <fullName evidence="2">ARAD1A11506p</fullName>
    </submittedName>
</protein>
<name>A0A060SXR9_BLAAD</name>
<gene>
    <name evidence="2" type="ORF">GNLVRS02_ARAD1A11506g</name>
</gene>
<dbReference type="AlphaFoldDB" id="A0A060SXR9"/>
<dbReference type="EMBL" id="HG937691">
    <property type="protein sequence ID" value="CDP33533.1"/>
    <property type="molecule type" value="Genomic_DNA"/>
</dbReference>
<dbReference type="Pfam" id="PF17235">
    <property type="entry name" value="STD1"/>
    <property type="match status" value="1"/>
</dbReference>
<proteinExistence type="predicted"/>
<evidence type="ECO:0000256" key="1">
    <source>
        <dbReference type="SAM" id="MobiDB-lite"/>
    </source>
</evidence>
<feature type="compositionally biased region" description="Polar residues" evidence="1">
    <location>
        <begin position="268"/>
        <end position="294"/>
    </location>
</feature>
<feature type="compositionally biased region" description="Low complexity" evidence="1">
    <location>
        <begin position="300"/>
        <end position="322"/>
    </location>
</feature>